<gene>
    <name evidence="3" type="ORF">M431DRAFT_409375</name>
</gene>
<evidence type="ECO:0000313" key="4">
    <source>
        <dbReference type="Proteomes" id="UP000241690"/>
    </source>
</evidence>
<dbReference type="AlphaFoldDB" id="A0A2T4AFX1"/>
<name>A0A2T4AFX1_TRIHA</name>
<dbReference type="Proteomes" id="UP000241690">
    <property type="component" value="Unassembled WGS sequence"/>
</dbReference>
<keyword evidence="2" id="KW-0812">Transmembrane</keyword>
<proteinExistence type="predicted"/>
<organism evidence="3 4">
    <name type="scientific">Trichoderma harzianum CBS 226.95</name>
    <dbReference type="NCBI Taxonomy" id="983964"/>
    <lineage>
        <taxon>Eukaryota</taxon>
        <taxon>Fungi</taxon>
        <taxon>Dikarya</taxon>
        <taxon>Ascomycota</taxon>
        <taxon>Pezizomycotina</taxon>
        <taxon>Sordariomycetes</taxon>
        <taxon>Hypocreomycetidae</taxon>
        <taxon>Hypocreales</taxon>
        <taxon>Hypocreaceae</taxon>
        <taxon>Trichoderma</taxon>
    </lineage>
</organism>
<evidence type="ECO:0000256" key="1">
    <source>
        <dbReference type="SAM" id="MobiDB-lite"/>
    </source>
</evidence>
<feature type="region of interest" description="Disordered" evidence="1">
    <location>
        <begin position="65"/>
        <end position="98"/>
    </location>
</feature>
<dbReference type="RefSeq" id="XP_024775485.1">
    <property type="nucleotide sequence ID" value="XM_024914934.1"/>
</dbReference>
<accession>A0A2T4AFX1</accession>
<feature type="transmembrane region" description="Helical" evidence="2">
    <location>
        <begin position="28"/>
        <end position="55"/>
    </location>
</feature>
<reference evidence="3 4" key="1">
    <citation type="submission" date="2016-07" db="EMBL/GenBank/DDBJ databases">
        <title>Multiple horizontal gene transfer events from other fungi enriched the ability of initially mycotrophic Trichoderma (Ascomycota) to feed on dead plant biomass.</title>
        <authorList>
            <consortium name="DOE Joint Genome Institute"/>
            <person name="Aerts A."/>
            <person name="Atanasova L."/>
            <person name="Chenthamara K."/>
            <person name="Zhang J."/>
            <person name="Grujic M."/>
            <person name="Henrissat B."/>
            <person name="Kuo A."/>
            <person name="Salamov A."/>
            <person name="Lipzen A."/>
            <person name="Labutti K."/>
            <person name="Barry K."/>
            <person name="Miao Y."/>
            <person name="Rahimi M.J."/>
            <person name="Shen Q."/>
            <person name="Grigoriev I.V."/>
            <person name="Kubicek C.P."/>
            <person name="Druzhinina I.S."/>
        </authorList>
    </citation>
    <scope>NUCLEOTIDE SEQUENCE [LARGE SCALE GENOMIC DNA]</scope>
    <source>
        <strain evidence="3 4">CBS 226.95</strain>
    </source>
</reference>
<keyword evidence="2" id="KW-0472">Membrane</keyword>
<evidence type="ECO:0000256" key="2">
    <source>
        <dbReference type="SAM" id="Phobius"/>
    </source>
</evidence>
<protein>
    <submittedName>
        <fullName evidence="3">Uncharacterized protein</fullName>
    </submittedName>
</protein>
<sequence>MSQPGLALLVLAARLSKRAATRSWTLVILILMLIYTNLSLTSHGCLFIGTCACFLPQRRKKQRQNPQTYVYSHPSGHFDRRQVPPIIAPGSHIADRKE</sequence>
<dbReference type="EMBL" id="KZ679679">
    <property type="protein sequence ID" value="PTB55808.1"/>
    <property type="molecule type" value="Genomic_DNA"/>
</dbReference>
<evidence type="ECO:0000313" key="3">
    <source>
        <dbReference type="EMBL" id="PTB55808.1"/>
    </source>
</evidence>
<keyword evidence="4" id="KW-1185">Reference proteome</keyword>
<keyword evidence="2" id="KW-1133">Transmembrane helix</keyword>
<dbReference type="GeneID" id="36623500"/>